<dbReference type="Pfam" id="PF20568">
    <property type="entry name" value="DUF6777"/>
    <property type="match status" value="1"/>
</dbReference>
<protein>
    <recommendedName>
        <fullName evidence="2">DUF6777 domain-containing protein</fullName>
    </recommendedName>
</protein>
<dbReference type="InterPro" id="IPR046704">
    <property type="entry name" value="DUF6777"/>
</dbReference>
<feature type="transmembrane region" description="Helical" evidence="1">
    <location>
        <begin position="23"/>
        <end position="45"/>
    </location>
</feature>
<dbReference type="AlphaFoldDB" id="A0A6S6NZ29"/>
<dbReference type="RefSeq" id="WP_185293965.1">
    <property type="nucleotide sequence ID" value="NZ_AP023287.1"/>
</dbReference>
<dbReference type="EMBL" id="AP023287">
    <property type="protein sequence ID" value="BCI50926.1"/>
    <property type="molecule type" value="Genomic_DNA"/>
</dbReference>
<evidence type="ECO:0000259" key="2">
    <source>
        <dbReference type="Pfam" id="PF20568"/>
    </source>
</evidence>
<keyword evidence="1" id="KW-0472">Membrane</keyword>
<keyword evidence="1" id="KW-1133">Transmembrane helix</keyword>
<proteinExistence type="predicted"/>
<evidence type="ECO:0000313" key="3">
    <source>
        <dbReference type="EMBL" id="BCI50926.1"/>
    </source>
</evidence>
<name>A0A6S6NZ29_9MYCO</name>
<organism evidence="3 4">
    <name type="scientific">Mycolicibacterium litorale</name>
    <dbReference type="NCBI Taxonomy" id="758802"/>
    <lineage>
        <taxon>Bacteria</taxon>
        <taxon>Bacillati</taxon>
        <taxon>Actinomycetota</taxon>
        <taxon>Actinomycetes</taxon>
        <taxon>Mycobacteriales</taxon>
        <taxon>Mycobacteriaceae</taxon>
        <taxon>Mycolicibacterium</taxon>
    </lineage>
</organism>
<reference evidence="3 4" key="1">
    <citation type="submission" date="2020-07" db="EMBL/GenBank/DDBJ databases">
        <title>Complete genome sequence of Mycolicibacterium litorale like strain isolated from cardiac implantable electronic device infection.</title>
        <authorList>
            <person name="Fukano H."/>
            <person name="Miyama H."/>
            <person name="Hoshino Y."/>
        </authorList>
    </citation>
    <scope>NUCLEOTIDE SEQUENCE [LARGE SCALE GENOMIC DNA]</scope>
    <source>
        <strain evidence="3 4">NIIDNTM18</strain>
    </source>
</reference>
<keyword evidence="1" id="KW-0812">Transmembrane</keyword>
<dbReference type="Proteomes" id="UP000515734">
    <property type="component" value="Chromosome"/>
</dbReference>
<sequence>MTDPHSGWIDPNPPDAVDAKTPVVLAVSAIVLTAVVVATLIGVVLRATDDEAGETVGVVALLPANVPADGSFGRSVVTVPVVISHQAASAAADLFAQLPVRADRGVRLVSGRQRGIYGATGETPSCDVVTLANDLDADPALARIWGLALGLMPQQIPYYLNSLTAVVLLADTWVTTHALRDGAAHAEQAVLQAGNSILVDPVGVPRVHCASAAPLVPPAPGSLARYGVHGDRWPGFAAARVVAVDYAGIDAAPGAGDFTVVDIDTGQEITTKSGGAIDLRGASVPLPDPAVMNIPPDHAESGDR</sequence>
<evidence type="ECO:0000313" key="4">
    <source>
        <dbReference type="Proteomes" id="UP000515734"/>
    </source>
</evidence>
<gene>
    <name evidence="3" type="ORF">NIIDNTM18_02040</name>
</gene>
<evidence type="ECO:0000256" key="1">
    <source>
        <dbReference type="SAM" id="Phobius"/>
    </source>
</evidence>
<feature type="domain" description="DUF6777" evidence="2">
    <location>
        <begin position="108"/>
        <end position="273"/>
    </location>
</feature>
<accession>A0A6S6NZ29</accession>